<proteinExistence type="predicted"/>
<protein>
    <submittedName>
        <fullName evidence="1">Uncharacterized protein</fullName>
    </submittedName>
</protein>
<reference evidence="1" key="1">
    <citation type="submission" date="2020-11" db="EMBL/GenBank/DDBJ databases">
        <authorList>
            <person name="Tran Van P."/>
        </authorList>
    </citation>
    <scope>NUCLEOTIDE SEQUENCE</scope>
</reference>
<dbReference type="EMBL" id="OC864161">
    <property type="protein sequence ID" value="CAD7631503.1"/>
    <property type="molecule type" value="Genomic_DNA"/>
</dbReference>
<gene>
    <name evidence="1" type="ORF">OSB1V03_LOCUS11912</name>
</gene>
<dbReference type="EMBL" id="CAJPIZ010009586">
    <property type="protein sequence ID" value="CAG2111933.1"/>
    <property type="molecule type" value="Genomic_DNA"/>
</dbReference>
<dbReference type="AlphaFoldDB" id="A0A7R9L049"/>
<keyword evidence="2" id="KW-1185">Reference proteome</keyword>
<accession>A0A7R9L049</accession>
<evidence type="ECO:0000313" key="1">
    <source>
        <dbReference type="EMBL" id="CAD7631503.1"/>
    </source>
</evidence>
<dbReference type="Proteomes" id="UP000759131">
    <property type="component" value="Unassembled WGS sequence"/>
</dbReference>
<name>A0A7R9L049_9ACAR</name>
<organism evidence="1">
    <name type="scientific">Medioppia subpectinata</name>
    <dbReference type="NCBI Taxonomy" id="1979941"/>
    <lineage>
        <taxon>Eukaryota</taxon>
        <taxon>Metazoa</taxon>
        <taxon>Ecdysozoa</taxon>
        <taxon>Arthropoda</taxon>
        <taxon>Chelicerata</taxon>
        <taxon>Arachnida</taxon>
        <taxon>Acari</taxon>
        <taxon>Acariformes</taxon>
        <taxon>Sarcoptiformes</taxon>
        <taxon>Oribatida</taxon>
        <taxon>Brachypylina</taxon>
        <taxon>Oppioidea</taxon>
        <taxon>Oppiidae</taxon>
        <taxon>Medioppia</taxon>
    </lineage>
</organism>
<evidence type="ECO:0000313" key="2">
    <source>
        <dbReference type="Proteomes" id="UP000759131"/>
    </source>
</evidence>
<sequence length="204" mass="23386">MYAESPVISEENPIDYGEQANTDAIKLKVYTLVEPIGQIMKAAEKRYKKQGLTVPIELYQEAREFVLRTIPWLFNLFKAVANETDRERVTAQFLGEVHGFNYMSKRLDKIRLANQDTLNMTGTSENLLGRLKTMVGFMVTTLDDEIAHASHPVWTEFHIKIKEFVTTVMPKLYLAVDKLPYEELKQKNLKMLIADLSHAAIPPL</sequence>